<keyword evidence="1" id="KW-0472">Membrane</keyword>
<feature type="transmembrane region" description="Helical" evidence="1">
    <location>
        <begin position="39"/>
        <end position="65"/>
    </location>
</feature>
<gene>
    <name evidence="2" type="ORF">FHR34_008240</name>
</gene>
<proteinExistence type="predicted"/>
<sequence length="75" mass="7959">MKKIRTAAPLGMLSLLTVIEVLSGRLTQLREEDPERGDVSITTVIIWVAAIALALLIAGTIAVLATKYNGKLAGQ</sequence>
<evidence type="ECO:0000313" key="2">
    <source>
        <dbReference type="EMBL" id="MBB4929141.1"/>
    </source>
</evidence>
<evidence type="ECO:0000256" key="1">
    <source>
        <dbReference type="SAM" id="Phobius"/>
    </source>
</evidence>
<name>A0A7W7RD19_KITKI</name>
<keyword evidence="1" id="KW-0812">Transmembrane</keyword>
<organism evidence="2 3">
    <name type="scientific">Kitasatospora kifunensis</name>
    <name type="common">Streptomyces kifunensis</name>
    <dbReference type="NCBI Taxonomy" id="58351"/>
    <lineage>
        <taxon>Bacteria</taxon>
        <taxon>Bacillati</taxon>
        <taxon>Actinomycetota</taxon>
        <taxon>Actinomycetes</taxon>
        <taxon>Kitasatosporales</taxon>
        <taxon>Streptomycetaceae</taxon>
        <taxon>Kitasatospora</taxon>
    </lineage>
</organism>
<dbReference type="AlphaFoldDB" id="A0A7W7RD19"/>
<dbReference type="Proteomes" id="UP000540506">
    <property type="component" value="Unassembled WGS sequence"/>
</dbReference>
<dbReference type="RefSeq" id="WP_184947244.1">
    <property type="nucleotide sequence ID" value="NZ_JACHJV010000004.1"/>
</dbReference>
<evidence type="ECO:0000313" key="3">
    <source>
        <dbReference type="Proteomes" id="UP000540506"/>
    </source>
</evidence>
<dbReference type="EMBL" id="JACHJV010000004">
    <property type="protein sequence ID" value="MBB4929141.1"/>
    <property type="molecule type" value="Genomic_DNA"/>
</dbReference>
<comment type="caution">
    <text evidence="2">The sequence shown here is derived from an EMBL/GenBank/DDBJ whole genome shotgun (WGS) entry which is preliminary data.</text>
</comment>
<accession>A0A7W7RD19</accession>
<reference evidence="2 3" key="1">
    <citation type="submission" date="2020-08" db="EMBL/GenBank/DDBJ databases">
        <title>Sequencing the genomes of 1000 actinobacteria strains.</title>
        <authorList>
            <person name="Klenk H.-P."/>
        </authorList>
    </citation>
    <scope>NUCLEOTIDE SEQUENCE [LARGE SCALE GENOMIC DNA]</scope>
    <source>
        <strain evidence="2 3">DSM 41654</strain>
    </source>
</reference>
<keyword evidence="1" id="KW-1133">Transmembrane helix</keyword>
<keyword evidence="3" id="KW-1185">Reference proteome</keyword>
<protein>
    <submittedName>
        <fullName evidence="2">Uncharacterized protein</fullName>
    </submittedName>
</protein>